<evidence type="ECO:0000256" key="3">
    <source>
        <dbReference type="ARBA" id="ARBA00022722"/>
    </source>
</evidence>
<dbReference type="InterPro" id="IPR014001">
    <property type="entry name" value="Helicase_ATP-bd"/>
</dbReference>
<dbReference type="GO" id="GO:0003676">
    <property type="term" value="F:nucleic acid binding"/>
    <property type="evidence" value="ECO:0007669"/>
    <property type="project" value="InterPro"/>
</dbReference>
<dbReference type="GO" id="GO:0046872">
    <property type="term" value="F:metal ion binding"/>
    <property type="evidence" value="ECO:0007669"/>
    <property type="project" value="UniProtKB-KW"/>
</dbReference>
<dbReference type="Pfam" id="PF18019">
    <property type="entry name" value="Cas3_HD"/>
    <property type="match status" value="1"/>
</dbReference>
<evidence type="ECO:0000256" key="6">
    <source>
        <dbReference type="ARBA" id="ARBA00022801"/>
    </source>
</evidence>
<dbReference type="SUPFAM" id="SSF52540">
    <property type="entry name" value="P-loop containing nucleoside triphosphate hydrolases"/>
    <property type="match status" value="1"/>
</dbReference>
<evidence type="ECO:0000313" key="13">
    <source>
        <dbReference type="Proteomes" id="UP000192727"/>
    </source>
</evidence>
<feature type="domain" description="HD Cas3-type" evidence="11">
    <location>
        <begin position="30"/>
        <end position="269"/>
    </location>
</feature>
<organism evidence="12 13">
    <name type="scientific">Paenibacillus larvae subsp. pulvifaciens</name>
    <dbReference type="NCBI Taxonomy" id="1477"/>
    <lineage>
        <taxon>Bacteria</taxon>
        <taxon>Bacillati</taxon>
        <taxon>Bacillota</taxon>
        <taxon>Bacilli</taxon>
        <taxon>Bacillales</taxon>
        <taxon>Paenibacillaceae</taxon>
        <taxon>Paenibacillus</taxon>
    </lineage>
</organism>
<evidence type="ECO:0000256" key="8">
    <source>
        <dbReference type="ARBA" id="ARBA00022840"/>
    </source>
</evidence>
<dbReference type="SMART" id="SM00487">
    <property type="entry name" value="DEXDc"/>
    <property type="match status" value="1"/>
</dbReference>
<evidence type="ECO:0000256" key="2">
    <source>
        <dbReference type="ARBA" id="ARBA00009046"/>
    </source>
</evidence>
<evidence type="ECO:0000256" key="1">
    <source>
        <dbReference type="ARBA" id="ARBA00006847"/>
    </source>
</evidence>
<keyword evidence="7" id="KW-0347">Helicase</keyword>
<dbReference type="InterPro" id="IPR054712">
    <property type="entry name" value="Cas3-like_dom"/>
</dbReference>
<keyword evidence="8" id="KW-0067">ATP-binding</keyword>
<dbReference type="NCBIfam" id="TIGR01587">
    <property type="entry name" value="cas3_core"/>
    <property type="match status" value="1"/>
</dbReference>
<keyword evidence="12" id="KW-0255">Endonuclease</keyword>
<dbReference type="GO" id="GO:0016787">
    <property type="term" value="F:hydrolase activity"/>
    <property type="evidence" value="ECO:0007669"/>
    <property type="project" value="UniProtKB-KW"/>
</dbReference>
<dbReference type="Gene3D" id="3.40.50.300">
    <property type="entry name" value="P-loop containing nucleotide triphosphate hydrolases"/>
    <property type="match status" value="2"/>
</dbReference>
<evidence type="ECO:0000313" key="12">
    <source>
        <dbReference type="EMBL" id="ARF67740.1"/>
    </source>
</evidence>
<dbReference type="InterPro" id="IPR006474">
    <property type="entry name" value="Helicase_Cas3_CRISPR-ass_core"/>
</dbReference>
<dbReference type="AlphaFoldDB" id="A0A1V0URS7"/>
<dbReference type="EMBL" id="CP020557">
    <property type="protein sequence ID" value="ARF67740.1"/>
    <property type="molecule type" value="Genomic_DNA"/>
</dbReference>
<sequence length="892" mass="105005">MTVTYSVSIRTWMVSETEDLLWAHTPQKGQNAAPETLIQHSELVMQFAQQLMGCNGVNSAIERALDRLKIDSESLDTSIRERIRNYFIQAIYLHDLGKVNPAYQRVRLRNEQMGEMGKFGDSHHSLLSALLYLHIHLRELRSELSLDPYAFSPNRKLNRRMYKFLRHVLYTFAYVISRHHTCLTYVEERLGGQFTEFESKLSALHERIIQNPEYVHFYKYKKELIEETSLFNDIIADKRGRLNHLHSAFPFYILVKLLYSTLVASDFRAAYAYLEGKSPRFHYFGEDLPIHPMIKAYRNTPIYQGIEQFRKNPESTKISPINRLRSALFDETENRLLEQIQENVFYLEAPTGSGKTNMSIHLALQLLNSNQGLNKLIYIFPFNSLIEQTKETLDRIFDKPELGNYRVEVINSITPMVTKAEAEGEQKEPDIDYRAVLLQRQLLQYPVTLTSHVNLFHYLFGTGRESNLAFAHLCNSVIILDEIQSYRNDLWKEIIHFMRAYADILHIKFIIMSATLPELDLLMEHKEAEPEISTCLLVKDRNLYFRDPLFCNRVHLHFDLLKKGKIDQDVLIKQVLEVLEERKANGKTTRLLIEFISKKSARLFYKEIRQHVGEIPVFELTGDDSHFYRKRLLEKLGKNSEGKFYLLDVIVVATQVIEAGVDIDMDVGFKDISLLDSEEQFLGRINRSCLRDDCHAYFFHMDTVRNIYRNDWRTEYDLRAEPYQHMLATKDFSGFYHLSMKRINDSRNKSDENNWEKFKRMIQDLDYRQVEEWMTLIKEKQVSLFLNYAHQTEDGSILVGEEVWNQYVDLMENRDMDYAERQVKLSQIRQTMSYFTYTYSLSHGDKPGIYDRQLGSLYYVSDGTSYMETDPLTQTKKFNRALYMESERSILL</sequence>
<dbReference type="InterPro" id="IPR011545">
    <property type="entry name" value="DEAD/DEAH_box_helicase_dom"/>
</dbReference>
<comment type="similarity">
    <text evidence="2">In the central section; belongs to the CRISPR-associated helicase Cas3 family.</text>
</comment>
<protein>
    <submittedName>
        <fullName evidence="12">CRISPR-associated helicase/endonuclease Cas3</fullName>
    </submittedName>
</protein>
<evidence type="ECO:0000256" key="9">
    <source>
        <dbReference type="ARBA" id="ARBA00023118"/>
    </source>
</evidence>
<dbReference type="InterPro" id="IPR038257">
    <property type="entry name" value="CRISPR-assoc_Cas3_HD_sf"/>
</dbReference>
<evidence type="ECO:0000256" key="4">
    <source>
        <dbReference type="ARBA" id="ARBA00022723"/>
    </source>
</evidence>
<dbReference type="GO" id="GO:0004386">
    <property type="term" value="F:helicase activity"/>
    <property type="evidence" value="ECO:0007669"/>
    <property type="project" value="UniProtKB-KW"/>
</dbReference>
<evidence type="ECO:0000259" key="11">
    <source>
        <dbReference type="PROSITE" id="PS51643"/>
    </source>
</evidence>
<keyword evidence="9" id="KW-0051">Antiviral defense</keyword>
<keyword evidence="3" id="KW-0540">Nuclease</keyword>
<dbReference type="Proteomes" id="UP000192727">
    <property type="component" value="Chromosome"/>
</dbReference>
<evidence type="ECO:0000256" key="5">
    <source>
        <dbReference type="ARBA" id="ARBA00022741"/>
    </source>
</evidence>
<name>A0A1V0URS7_9BACL</name>
<keyword evidence="5" id="KW-0547">Nucleotide-binding</keyword>
<dbReference type="InterPro" id="IPR027417">
    <property type="entry name" value="P-loop_NTPase"/>
</dbReference>
<proteinExistence type="inferred from homology"/>
<dbReference type="PROSITE" id="PS51192">
    <property type="entry name" value="HELICASE_ATP_BIND_1"/>
    <property type="match status" value="1"/>
</dbReference>
<keyword evidence="6" id="KW-0378">Hydrolase</keyword>
<evidence type="ECO:0000259" key="10">
    <source>
        <dbReference type="PROSITE" id="PS51192"/>
    </source>
</evidence>
<dbReference type="NCBIfam" id="TIGR01596">
    <property type="entry name" value="cas3_HD"/>
    <property type="match status" value="1"/>
</dbReference>
<dbReference type="RefSeq" id="WP_083039482.1">
    <property type="nucleotide sequence ID" value="NZ_CP020557.1"/>
</dbReference>
<reference evidence="12 13" key="1">
    <citation type="submission" date="2017-03" db="EMBL/GenBank/DDBJ databases">
        <title>Paenibacillus larvae genome sequencing.</title>
        <authorList>
            <person name="Dingman D.W."/>
        </authorList>
    </citation>
    <scope>NUCLEOTIDE SEQUENCE [LARGE SCALE GENOMIC DNA]</scope>
    <source>
        <strain evidence="12 13">SAG 10367</strain>
    </source>
</reference>
<dbReference type="CDD" id="cd09641">
    <property type="entry name" value="Cas3''_I"/>
    <property type="match status" value="1"/>
</dbReference>
<dbReference type="Gene3D" id="1.10.3210.30">
    <property type="match status" value="1"/>
</dbReference>
<accession>A0A1V0URS7</accession>
<feature type="domain" description="Helicase ATP-binding" evidence="10">
    <location>
        <begin position="336"/>
        <end position="534"/>
    </location>
</feature>
<dbReference type="GO" id="GO:0004519">
    <property type="term" value="F:endonuclease activity"/>
    <property type="evidence" value="ECO:0007669"/>
    <property type="project" value="UniProtKB-KW"/>
</dbReference>
<dbReference type="Pfam" id="PF22590">
    <property type="entry name" value="Cas3-like_C_2"/>
    <property type="match status" value="1"/>
</dbReference>
<dbReference type="GO" id="GO:0005524">
    <property type="term" value="F:ATP binding"/>
    <property type="evidence" value="ECO:0007669"/>
    <property type="project" value="UniProtKB-KW"/>
</dbReference>
<dbReference type="GO" id="GO:0051607">
    <property type="term" value="P:defense response to virus"/>
    <property type="evidence" value="ECO:0007669"/>
    <property type="project" value="UniProtKB-KW"/>
</dbReference>
<dbReference type="Pfam" id="PF00270">
    <property type="entry name" value="DEAD"/>
    <property type="match status" value="1"/>
</dbReference>
<comment type="similarity">
    <text evidence="1">In the N-terminal section; belongs to the CRISPR-associated nuclease Cas3-HD family.</text>
</comment>
<dbReference type="PROSITE" id="PS51643">
    <property type="entry name" value="HD_CAS3"/>
    <property type="match status" value="1"/>
</dbReference>
<evidence type="ECO:0000256" key="7">
    <source>
        <dbReference type="ARBA" id="ARBA00022806"/>
    </source>
</evidence>
<keyword evidence="4" id="KW-0479">Metal-binding</keyword>
<dbReference type="InterPro" id="IPR006483">
    <property type="entry name" value="CRISPR-assoc_Cas3_HD"/>
</dbReference>
<gene>
    <name evidence="12" type="ORF">B7C51_07700</name>
</gene>